<evidence type="ECO:0000256" key="1">
    <source>
        <dbReference type="SAM" id="MobiDB-lite"/>
    </source>
</evidence>
<feature type="compositionally biased region" description="Low complexity" evidence="1">
    <location>
        <begin position="1"/>
        <end position="17"/>
    </location>
</feature>
<evidence type="ECO:0008006" key="4">
    <source>
        <dbReference type="Google" id="ProtNLM"/>
    </source>
</evidence>
<accession>A0ABS1N4D0</accession>
<evidence type="ECO:0000313" key="3">
    <source>
        <dbReference type="Proteomes" id="UP000629371"/>
    </source>
</evidence>
<feature type="region of interest" description="Disordered" evidence="1">
    <location>
        <begin position="170"/>
        <end position="194"/>
    </location>
</feature>
<proteinExistence type="predicted"/>
<sequence length="194" mass="20257">MSAPADHQAPPAAPSAEEAGRRVEEVLDRLTRNSDPETGAAAEELVRVLMDFYGAGLARIMHHLERTPDGTGPHAALRTALLGDPLVTSLLALHDLHPEDTEARIDRALYSVRGRHPAETAGFDPDTGTLRLRAADAGGCGCSGADGTGRQTVEAAVSSFAPEVSTVEWEAAPATDEPVLLQISSRPPAPATAS</sequence>
<protein>
    <recommendedName>
        <fullName evidence="4">Thioredoxin</fullName>
    </recommendedName>
</protein>
<gene>
    <name evidence="2" type="ORF">JK360_37470</name>
</gene>
<keyword evidence="3" id="KW-1185">Reference proteome</keyword>
<feature type="region of interest" description="Disordered" evidence="1">
    <location>
        <begin position="1"/>
        <end position="22"/>
    </location>
</feature>
<reference evidence="2 3" key="1">
    <citation type="submission" date="2021-01" db="EMBL/GenBank/DDBJ databases">
        <title>WGS of actinomycetes isolated from Thailand.</title>
        <authorList>
            <person name="Thawai C."/>
        </authorList>
    </citation>
    <scope>NUCLEOTIDE SEQUENCE [LARGE SCALE GENOMIC DNA]</scope>
    <source>
        <strain evidence="2 3">CH9-7</strain>
    </source>
</reference>
<evidence type="ECO:0000313" key="2">
    <source>
        <dbReference type="EMBL" id="MBL1094922.1"/>
    </source>
</evidence>
<dbReference type="RefSeq" id="WP_201811817.1">
    <property type="nucleotide sequence ID" value="NZ_JAERRI010000037.1"/>
</dbReference>
<name>A0ABS1N4D0_9ACTN</name>
<comment type="caution">
    <text evidence="2">The sequence shown here is derived from an EMBL/GenBank/DDBJ whole genome shotgun (WGS) entry which is preliminary data.</text>
</comment>
<dbReference type="EMBL" id="JAERRI010000037">
    <property type="protein sequence ID" value="MBL1094922.1"/>
    <property type="molecule type" value="Genomic_DNA"/>
</dbReference>
<dbReference type="Proteomes" id="UP000629371">
    <property type="component" value="Unassembled WGS sequence"/>
</dbReference>
<organism evidence="2 3">
    <name type="scientific">Streptomyces siderophoricus</name>
    <dbReference type="NCBI Taxonomy" id="2802281"/>
    <lineage>
        <taxon>Bacteria</taxon>
        <taxon>Bacillati</taxon>
        <taxon>Actinomycetota</taxon>
        <taxon>Actinomycetes</taxon>
        <taxon>Kitasatosporales</taxon>
        <taxon>Streptomycetaceae</taxon>
        <taxon>Streptomyces</taxon>
    </lineage>
</organism>